<dbReference type="GO" id="GO:0005788">
    <property type="term" value="C:endoplasmic reticulum lumen"/>
    <property type="evidence" value="ECO:0007669"/>
    <property type="project" value="TreeGrafter"/>
</dbReference>
<evidence type="ECO:0000313" key="4">
    <source>
        <dbReference type="Proteomes" id="UP000011087"/>
    </source>
</evidence>
<dbReference type="OrthoDB" id="427280at2759"/>
<evidence type="ECO:0000259" key="1">
    <source>
        <dbReference type="Pfam" id="PF00085"/>
    </source>
</evidence>
<reference evidence="2 4" key="1">
    <citation type="journal article" date="2012" name="Nature">
        <title>Algal genomes reveal evolutionary mosaicism and the fate of nucleomorphs.</title>
        <authorList>
            <consortium name="DOE Joint Genome Institute"/>
            <person name="Curtis B.A."/>
            <person name="Tanifuji G."/>
            <person name="Burki F."/>
            <person name="Gruber A."/>
            <person name="Irimia M."/>
            <person name="Maruyama S."/>
            <person name="Arias M.C."/>
            <person name="Ball S.G."/>
            <person name="Gile G.H."/>
            <person name="Hirakawa Y."/>
            <person name="Hopkins J.F."/>
            <person name="Kuo A."/>
            <person name="Rensing S.A."/>
            <person name="Schmutz J."/>
            <person name="Symeonidi A."/>
            <person name="Elias M."/>
            <person name="Eveleigh R.J."/>
            <person name="Herman E.K."/>
            <person name="Klute M.J."/>
            <person name="Nakayama T."/>
            <person name="Obornik M."/>
            <person name="Reyes-Prieto A."/>
            <person name="Armbrust E.V."/>
            <person name="Aves S.J."/>
            <person name="Beiko R.G."/>
            <person name="Coutinho P."/>
            <person name="Dacks J.B."/>
            <person name="Durnford D.G."/>
            <person name="Fast N.M."/>
            <person name="Green B.R."/>
            <person name="Grisdale C.J."/>
            <person name="Hempel F."/>
            <person name="Henrissat B."/>
            <person name="Hoppner M.P."/>
            <person name="Ishida K."/>
            <person name="Kim E."/>
            <person name="Koreny L."/>
            <person name="Kroth P.G."/>
            <person name="Liu Y."/>
            <person name="Malik S.B."/>
            <person name="Maier U.G."/>
            <person name="McRose D."/>
            <person name="Mock T."/>
            <person name="Neilson J.A."/>
            <person name="Onodera N.T."/>
            <person name="Poole A.M."/>
            <person name="Pritham E.J."/>
            <person name="Richards T.A."/>
            <person name="Rocap G."/>
            <person name="Roy S.W."/>
            <person name="Sarai C."/>
            <person name="Schaack S."/>
            <person name="Shirato S."/>
            <person name="Slamovits C.H."/>
            <person name="Spencer D.F."/>
            <person name="Suzuki S."/>
            <person name="Worden A.Z."/>
            <person name="Zauner S."/>
            <person name="Barry K."/>
            <person name="Bell C."/>
            <person name="Bharti A.K."/>
            <person name="Crow J.A."/>
            <person name="Grimwood J."/>
            <person name="Kramer R."/>
            <person name="Lindquist E."/>
            <person name="Lucas S."/>
            <person name="Salamov A."/>
            <person name="McFadden G.I."/>
            <person name="Lane C.E."/>
            <person name="Keeling P.J."/>
            <person name="Gray M.W."/>
            <person name="Grigoriev I.V."/>
            <person name="Archibald J.M."/>
        </authorList>
    </citation>
    <scope>NUCLEOTIDE SEQUENCE</scope>
    <source>
        <strain evidence="2 4">CCMP2712</strain>
    </source>
</reference>
<gene>
    <name evidence="2" type="ORF">GUITHDRAFT_43282</name>
</gene>
<dbReference type="Pfam" id="PF00085">
    <property type="entry name" value="Thioredoxin"/>
    <property type="match status" value="1"/>
</dbReference>
<name>L1I7Z2_GUITC</name>
<dbReference type="GO" id="GO:0034976">
    <property type="term" value="P:response to endoplasmic reticulum stress"/>
    <property type="evidence" value="ECO:0007669"/>
    <property type="project" value="TreeGrafter"/>
</dbReference>
<dbReference type="Gene3D" id="3.40.30.10">
    <property type="entry name" value="Glutaredoxin"/>
    <property type="match status" value="1"/>
</dbReference>
<proteinExistence type="predicted"/>
<organism evidence="2">
    <name type="scientific">Guillardia theta (strain CCMP2712)</name>
    <name type="common">Cryptophyte</name>
    <dbReference type="NCBI Taxonomy" id="905079"/>
    <lineage>
        <taxon>Eukaryota</taxon>
        <taxon>Cryptophyceae</taxon>
        <taxon>Pyrenomonadales</taxon>
        <taxon>Geminigeraceae</taxon>
        <taxon>Guillardia</taxon>
    </lineage>
</organism>
<dbReference type="EnsemblProtists" id="EKX32371">
    <property type="protein sequence ID" value="EKX32371"/>
    <property type="gene ID" value="GUITHDRAFT_43282"/>
</dbReference>
<dbReference type="PANTHER" id="PTHR45815:SF3">
    <property type="entry name" value="PROTEIN DISULFIDE-ISOMERASE A6"/>
    <property type="match status" value="1"/>
</dbReference>
<protein>
    <recommendedName>
        <fullName evidence="1">Thioredoxin domain-containing protein</fullName>
    </recommendedName>
</protein>
<dbReference type="HOGENOM" id="CLU_3130601_0_0_1"/>
<feature type="non-terminal residue" evidence="2">
    <location>
        <position position="50"/>
    </location>
</feature>
<accession>L1I7Z2</accession>
<dbReference type="PANTHER" id="PTHR45815">
    <property type="entry name" value="PROTEIN DISULFIDE-ISOMERASE A6"/>
    <property type="match status" value="1"/>
</dbReference>
<evidence type="ECO:0000313" key="3">
    <source>
        <dbReference type="EnsemblProtists" id="EKX32371"/>
    </source>
</evidence>
<dbReference type="GO" id="GO:0015035">
    <property type="term" value="F:protein-disulfide reductase activity"/>
    <property type="evidence" value="ECO:0007669"/>
    <property type="project" value="TreeGrafter"/>
</dbReference>
<reference evidence="4" key="2">
    <citation type="submission" date="2012-11" db="EMBL/GenBank/DDBJ databases">
        <authorList>
            <person name="Kuo A."/>
            <person name="Curtis B.A."/>
            <person name="Tanifuji G."/>
            <person name="Burki F."/>
            <person name="Gruber A."/>
            <person name="Irimia M."/>
            <person name="Maruyama S."/>
            <person name="Arias M.C."/>
            <person name="Ball S.G."/>
            <person name="Gile G.H."/>
            <person name="Hirakawa Y."/>
            <person name="Hopkins J.F."/>
            <person name="Rensing S.A."/>
            <person name="Schmutz J."/>
            <person name="Symeonidi A."/>
            <person name="Elias M."/>
            <person name="Eveleigh R.J."/>
            <person name="Herman E.K."/>
            <person name="Klute M.J."/>
            <person name="Nakayama T."/>
            <person name="Obornik M."/>
            <person name="Reyes-Prieto A."/>
            <person name="Armbrust E.V."/>
            <person name="Aves S.J."/>
            <person name="Beiko R.G."/>
            <person name="Coutinho P."/>
            <person name="Dacks J.B."/>
            <person name="Durnford D.G."/>
            <person name="Fast N.M."/>
            <person name="Green B.R."/>
            <person name="Grisdale C."/>
            <person name="Hempe F."/>
            <person name="Henrissat B."/>
            <person name="Hoppner M.P."/>
            <person name="Ishida K.-I."/>
            <person name="Kim E."/>
            <person name="Koreny L."/>
            <person name="Kroth P.G."/>
            <person name="Liu Y."/>
            <person name="Malik S.-B."/>
            <person name="Maier U.G."/>
            <person name="McRose D."/>
            <person name="Mock T."/>
            <person name="Neilson J.A."/>
            <person name="Onodera N.T."/>
            <person name="Poole A.M."/>
            <person name="Pritham E.J."/>
            <person name="Richards T.A."/>
            <person name="Rocap G."/>
            <person name="Roy S.W."/>
            <person name="Sarai C."/>
            <person name="Schaack S."/>
            <person name="Shirato S."/>
            <person name="Slamovits C.H."/>
            <person name="Spencer D.F."/>
            <person name="Suzuki S."/>
            <person name="Worden A.Z."/>
            <person name="Zauner S."/>
            <person name="Barry K."/>
            <person name="Bell C."/>
            <person name="Bharti A.K."/>
            <person name="Crow J.A."/>
            <person name="Grimwood J."/>
            <person name="Kramer R."/>
            <person name="Lindquist E."/>
            <person name="Lucas S."/>
            <person name="Salamov A."/>
            <person name="McFadden G.I."/>
            <person name="Lane C.E."/>
            <person name="Keeling P.J."/>
            <person name="Gray M.W."/>
            <person name="Grigoriev I.V."/>
            <person name="Archibald J.M."/>
        </authorList>
    </citation>
    <scope>NUCLEOTIDE SEQUENCE</scope>
    <source>
        <strain evidence="4">CCMP2712</strain>
    </source>
</reference>
<dbReference type="InterPro" id="IPR013766">
    <property type="entry name" value="Thioredoxin_domain"/>
</dbReference>
<dbReference type="SUPFAM" id="SSF52833">
    <property type="entry name" value="Thioredoxin-like"/>
    <property type="match status" value="1"/>
</dbReference>
<dbReference type="PaxDb" id="55529-EKX32371"/>
<dbReference type="STRING" id="905079.L1I7Z2"/>
<dbReference type="Proteomes" id="UP000011087">
    <property type="component" value="Unassembled WGS sequence"/>
</dbReference>
<evidence type="ECO:0000313" key="2">
    <source>
        <dbReference type="EMBL" id="EKX32371.1"/>
    </source>
</evidence>
<dbReference type="EMBL" id="JH993193">
    <property type="protein sequence ID" value="EKX32371.1"/>
    <property type="molecule type" value="Genomic_DNA"/>
</dbReference>
<feature type="non-terminal residue" evidence="2">
    <location>
        <position position="1"/>
    </location>
</feature>
<dbReference type="AlphaFoldDB" id="L1I7Z2"/>
<keyword evidence="4" id="KW-1185">Reference proteome</keyword>
<sequence>CGHCQKLKSSWEKLPNALKGVVKVGAVNCDDDKNKPLCNSEGVDSFPTIK</sequence>
<dbReference type="GeneID" id="17289104"/>
<feature type="domain" description="Thioredoxin" evidence="1">
    <location>
        <begin position="1"/>
        <end position="50"/>
    </location>
</feature>
<dbReference type="RefSeq" id="XP_005819351.1">
    <property type="nucleotide sequence ID" value="XM_005819294.1"/>
</dbReference>
<dbReference type="KEGG" id="gtt:GUITHDRAFT_43282"/>
<reference evidence="3" key="3">
    <citation type="submission" date="2016-03" db="UniProtKB">
        <authorList>
            <consortium name="EnsemblProtists"/>
        </authorList>
    </citation>
    <scope>IDENTIFICATION</scope>
</reference>
<dbReference type="InterPro" id="IPR036249">
    <property type="entry name" value="Thioredoxin-like_sf"/>
</dbReference>